<dbReference type="OrthoDB" id="981213at2"/>
<evidence type="ECO:0000256" key="3">
    <source>
        <dbReference type="SAM" id="SignalP"/>
    </source>
</evidence>
<dbReference type="RefSeq" id="WP_130287307.1">
    <property type="nucleotide sequence ID" value="NZ_SGXE01000003.1"/>
</dbReference>
<feature type="signal peptide" evidence="3">
    <location>
        <begin position="1"/>
        <end position="22"/>
    </location>
</feature>
<evidence type="ECO:0000313" key="5">
    <source>
        <dbReference type="Proteomes" id="UP000292262"/>
    </source>
</evidence>
<keyword evidence="1" id="KW-0175">Coiled coil</keyword>
<gene>
    <name evidence="4" type="ORF">EV197_2773</name>
</gene>
<keyword evidence="2" id="KW-1133">Transmembrane helix</keyword>
<reference evidence="4 5" key="1">
    <citation type="submission" date="2019-02" db="EMBL/GenBank/DDBJ databases">
        <title>Genomic Encyclopedia of Type Strains, Phase IV (KMG-IV): sequencing the most valuable type-strain genomes for metagenomic binning, comparative biology and taxonomic classification.</title>
        <authorList>
            <person name="Goeker M."/>
        </authorList>
    </citation>
    <scope>NUCLEOTIDE SEQUENCE [LARGE SCALE GENOMIC DNA]</scope>
    <source>
        <strain evidence="4 5">DSM 17196</strain>
    </source>
</reference>
<evidence type="ECO:0008006" key="6">
    <source>
        <dbReference type="Google" id="ProtNLM"/>
    </source>
</evidence>
<protein>
    <recommendedName>
        <fullName evidence="6">tRNA (Guanine-N1)-methyltransferase</fullName>
    </recommendedName>
</protein>
<accession>A0A4Q7NZ59</accession>
<organism evidence="4 5">
    <name type="scientific">Aquimarina brevivitae</name>
    <dbReference type="NCBI Taxonomy" id="323412"/>
    <lineage>
        <taxon>Bacteria</taxon>
        <taxon>Pseudomonadati</taxon>
        <taxon>Bacteroidota</taxon>
        <taxon>Flavobacteriia</taxon>
        <taxon>Flavobacteriales</taxon>
        <taxon>Flavobacteriaceae</taxon>
        <taxon>Aquimarina</taxon>
    </lineage>
</organism>
<feature type="chain" id="PRO_5020315401" description="tRNA (Guanine-N1)-methyltransferase" evidence="3">
    <location>
        <begin position="23"/>
        <end position="204"/>
    </location>
</feature>
<evidence type="ECO:0000256" key="1">
    <source>
        <dbReference type="SAM" id="Coils"/>
    </source>
</evidence>
<keyword evidence="2" id="KW-0812">Transmembrane</keyword>
<keyword evidence="2" id="KW-0472">Membrane</keyword>
<keyword evidence="3" id="KW-0732">Signal</keyword>
<dbReference type="Proteomes" id="UP000292262">
    <property type="component" value="Unassembled WGS sequence"/>
</dbReference>
<keyword evidence="5" id="KW-1185">Reference proteome</keyword>
<evidence type="ECO:0000256" key="2">
    <source>
        <dbReference type="SAM" id="Phobius"/>
    </source>
</evidence>
<name>A0A4Q7NZ59_9FLAO</name>
<feature type="coiled-coil region" evidence="1">
    <location>
        <begin position="160"/>
        <end position="202"/>
    </location>
</feature>
<dbReference type="EMBL" id="SGXE01000003">
    <property type="protein sequence ID" value="RZS92635.1"/>
    <property type="molecule type" value="Genomic_DNA"/>
</dbReference>
<comment type="caution">
    <text evidence="4">The sequence shown here is derived from an EMBL/GenBank/DDBJ whole genome shotgun (WGS) entry which is preliminary data.</text>
</comment>
<feature type="transmembrane region" description="Helical" evidence="2">
    <location>
        <begin position="134"/>
        <end position="151"/>
    </location>
</feature>
<sequence>MNTKHYHLYPLFVMLFSIFTLSAQEDLSAEEALNKAAIEDQFDILIQKSGRYQDYKVVKQIYLNKLKSNVTDSINNLETSLKERNSQIAQQKNTLDQLQKNLAETNEKLAVITNEKDSISFFGALLNKSTYRTIMWLIIVALLLLLGFFIFKFKNSNTITIQAKNSLADLEAEFEEHRRRALEREQKVMRKLQDEINKQKKGSK</sequence>
<feature type="coiled-coil region" evidence="1">
    <location>
        <begin position="74"/>
        <end position="115"/>
    </location>
</feature>
<proteinExistence type="predicted"/>
<evidence type="ECO:0000313" key="4">
    <source>
        <dbReference type="EMBL" id="RZS92635.1"/>
    </source>
</evidence>
<dbReference type="AlphaFoldDB" id="A0A4Q7NZ59"/>